<reference evidence="4" key="2">
    <citation type="journal article" date="2014" name="BMC Genomics">
        <title>A genomic perspective to assessing quality of mass-reared SIT flies used in Mediterranean fruit fly (Ceratitis capitata) eradication in California.</title>
        <authorList>
            <person name="Calla B."/>
            <person name="Hall B."/>
            <person name="Hou S."/>
            <person name="Geib S.M."/>
        </authorList>
    </citation>
    <scope>NUCLEOTIDE SEQUENCE</scope>
</reference>
<dbReference type="EMBL" id="GAMC01013876">
    <property type="protein sequence ID" value="JAB92679.1"/>
    <property type="molecule type" value="mRNA"/>
</dbReference>
<dbReference type="Gene3D" id="3.40.50.720">
    <property type="entry name" value="NAD(P)-binding Rossmann-like Domain"/>
    <property type="match status" value="1"/>
</dbReference>
<dbReference type="EMBL" id="GAMC01013875">
    <property type="protein sequence ID" value="JAB92680.1"/>
    <property type="molecule type" value="mRNA"/>
</dbReference>
<evidence type="ECO:0000256" key="2">
    <source>
        <dbReference type="ARBA" id="ARBA00023002"/>
    </source>
</evidence>
<dbReference type="GO" id="GO:0016616">
    <property type="term" value="F:oxidoreductase activity, acting on the CH-OH group of donors, NAD or NADP as acceptor"/>
    <property type="evidence" value="ECO:0007669"/>
    <property type="project" value="UniProtKB-ARBA"/>
</dbReference>
<keyword evidence="2" id="KW-0560">Oxidoreductase</keyword>
<dbReference type="PROSITE" id="PS00061">
    <property type="entry name" value="ADH_SHORT"/>
    <property type="match status" value="1"/>
</dbReference>
<dbReference type="PANTHER" id="PTHR43115:SF4">
    <property type="entry name" value="DEHYDROGENASE_REDUCTASE SDR FAMILY MEMBER 11"/>
    <property type="match status" value="1"/>
</dbReference>
<dbReference type="FunFam" id="3.40.50.720:FF:000047">
    <property type="entry name" value="NADP-dependent L-serine/L-allo-threonine dehydrogenase"/>
    <property type="match status" value="1"/>
</dbReference>
<dbReference type="InterPro" id="IPR036291">
    <property type="entry name" value="NAD(P)-bd_dom_sf"/>
</dbReference>
<gene>
    <name evidence="4" type="primary">DHR11</name>
</gene>
<reference evidence="4" key="1">
    <citation type="submission" date="2013-07" db="EMBL/GenBank/DDBJ databases">
        <authorList>
            <person name="Geib S."/>
        </authorList>
    </citation>
    <scope>NUCLEOTIDE SEQUENCE</scope>
</reference>
<evidence type="ECO:0000313" key="4">
    <source>
        <dbReference type="EMBL" id="JAB92680.1"/>
    </source>
</evidence>
<evidence type="ECO:0000256" key="3">
    <source>
        <dbReference type="RuleBase" id="RU000363"/>
    </source>
</evidence>
<dbReference type="InterPro" id="IPR020904">
    <property type="entry name" value="Sc_DH/Rdtase_CS"/>
</dbReference>
<dbReference type="KEGG" id="ccat:101455267"/>
<dbReference type="GeneID" id="101455267"/>
<dbReference type="PRINTS" id="PR00080">
    <property type="entry name" value="SDRFAMILY"/>
</dbReference>
<dbReference type="PANTHER" id="PTHR43115">
    <property type="entry name" value="DEHYDROGENASE/REDUCTASE SDR FAMILY MEMBER 11"/>
    <property type="match status" value="1"/>
</dbReference>
<dbReference type="AlphaFoldDB" id="W8AUX2"/>
<dbReference type="OrthoDB" id="1933717at2759"/>
<organism evidence="4">
    <name type="scientific">Ceratitis capitata</name>
    <name type="common">Mediterranean fruit fly</name>
    <name type="synonym">Tephritis capitata</name>
    <dbReference type="NCBI Taxonomy" id="7213"/>
    <lineage>
        <taxon>Eukaryota</taxon>
        <taxon>Metazoa</taxon>
        <taxon>Ecdysozoa</taxon>
        <taxon>Arthropoda</taxon>
        <taxon>Hexapoda</taxon>
        <taxon>Insecta</taxon>
        <taxon>Pterygota</taxon>
        <taxon>Neoptera</taxon>
        <taxon>Endopterygota</taxon>
        <taxon>Diptera</taxon>
        <taxon>Brachycera</taxon>
        <taxon>Muscomorpha</taxon>
        <taxon>Tephritoidea</taxon>
        <taxon>Tephritidae</taxon>
        <taxon>Ceratitis</taxon>
        <taxon>Ceratitis</taxon>
    </lineage>
</organism>
<sequence>MERWQNRVAAVTGASSGIGAATVKDLLKANLVVVGLARRLERMEELKASLPAEQQKRFHPVACDVASQESVDTAFDWIIKELGGIDILVNNAGVFKPGYASTAEPAELQSIIQINLMGVVYCTQRAFKSMKERNFDGHVVVVNSVLGHSVPITFGSNQPPIMNVYPATKFALTALTEIYRQEFRGLETKIKITSVSPGLTDTEIVPEKFKGAEVPKLKSEDISSCILFTLSTPPHMQIHEITVKPTLGE</sequence>
<comment type="similarity">
    <text evidence="1 3">Belongs to the short-chain dehydrogenases/reductases (SDR) family.</text>
</comment>
<name>W8AUX2_CERCA</name>
<dbReference type="Pfam" id="PF00106">
    <property type="entry name" value="adh_short"/>
    <property type="match status" value="1"/>
</dbReference>
<protein>
    <submittedName>
        <fullName evidence="4">Dehydrogenase/reductase SDR family member 11</fullName>
    </submittedName>
</protein>
<evidence type="ECO:0000256" key="1">
    <source>
        <dbReference type="ARBA" id="ARBA00006484"/>
    </source>
</evidence>
<dbReference type="PRINTS" id="PR00081">
    <property type="entry name" value="GDHRDH"/>
</dbReference>
<proteinExistence type="evidence at transcript level"/>
<accession>W8AUX2</accession>
<dbReference type="InterPro" id="IPR002347">
    <property type="entry name" value="SDR_fam"/>
</dbReference>
<dbReference type="SUPFAM" id="SSF51735">
    <property type="entry name" value="NAD(P)-binding Rossmann-fold domains"/>
    <property type="match status" value="1"/>
</dbReference>